<evidence type="ECO:0000256" key="1">
    <source>
        <dbReference type="ARBA" id="ARBA00023125"/>
    </source>
</evidence>
<dbReference type="InterPro" id="IPR012340">
    <property type="entry name" value="NA-bd_OB-fold"/>
</dbReference>
<evidence type="ECO:0000256" key="2">
    <source>
        <dbReference type="PROSITE-ProRule" id="PRU00252"/>
    </source>
</evidence>
<organism evidence="3 4">
    <name type="scientific">Allohahella marinimesophila</name>
    <dbReference type="NCBI Taxonomy" id="1054972"/>
    <lineage>
        <taxon>Bacteria</taxon>
        <taxon>Pseudomonadati</taxon>
        <taxon>Pseudomonadota</taxon>
        <taxon>Gammaproteobacteria</taxon>
        <taxon>Oceanospirillales</taxon>
        <taxon>Hahellaceae</taxon>
        <taxon>Allohahella</taxon>
    </lineage>
</organism>
<dbReference type="EMBL" id="BAABBO010000021">
    <property type="protein sequence ID" value="GAA3977809.1"/>
    <property type="molecule type" value="Genomic_DNA"/>
</dbReference>
<accession>A0ABP7Q7A7</accession>
<dbReference type="RefSeq" id="WP_344809407.1">
    <property type="nucleotide sequence ID" value="NZ_BAABBO010000021.1"/>
</dbReference>
<dbReference type="Gene3D" id="2.40.50.140">
    <property type="entry name" value="Nucleic acid-binding proteins"/>
    <property type="match status" value="1"/>
</dbReference>
<dbReference type="Proteomes" id="UP001501337">
    <property type="component" value="Unassembled WGS sequence"/>
</dbReference>
<keyword evidence="1 2" id="KW-0238">DNA-binding</keyword>
<dbReference type="InterPro" id="IPR000424">
    <property type="entry name" value="Primosome_PriB/ssb"/>
</dbReference>
<dbReference type="PROSITE" id="PS50935">
    <property type="entry name" value="SSB"/>
    <property type="match status" value="1"/>
</dbReference>
<sequence>MFRYGNKLELFGRLNNQPKLSDRNGTPIIELSIITVERRKTSAGLQHVEEVTRVRAHGHKAEELAKDELREGDFIHVYGPKLTKALEGQDIEAAKPYMRLEGYTLLVGPRD</sequence>
<name>A0ABP7Q7A7_9GAMM</name>
<comment type="caution">
    <text evidence="3">The sequence shown here is derived from an EMBL/GenBank/DDBJ whole genome shotgun (WGS) entry which is preliminary data.</text>
</comment>
<proteinExistence type="predicted"/>
<keyword evidence="4" id="KW-1185">Reference proteome</keyword>
<evidence type="ECO:0008006" key="5">
    <source>
        <dbReference type="Google" id="ProtNLM"/>
    </source>
</evidence>
<protein>
    <recommendedName>
        <fullName evidence="5">Single-stranded DNA-binding protein</fullName>
    </recommendedName>
</protein>
<evidence type="ECO:0000313" key="3">
    <source>
        <dbReference type="EMBL" id="GAA3977809.1"/>
    </source>
</evidence>
<gene>
    <name evidence="3" type="ORF">GCM10022278_38200</name>
</gene>
<dbReference type="SUPFAM" id="SSF50249">
    <property type="entry name" value="Nucleic acid-binding proteins"/>
    <property type="match status" value="1"/>
</dbReference>
<evidence type="ECO:0000313" key="4">
    <source>
        <dbReference type="Proteomes" id="UP001501337"/>
    </source>
</evidence>
<reference evidence="4" key="1">
    <citation type="journal article" date="2019" name="Int. J. Syst. Evol. Microbiol.">
        <title>The Global Catalogue of Microorganisms (GCM) 10K type strain sequencing project: providing services to taxonomists for standard genome sequencing and annotation.</title>
        <authorList>
            <consortium name="The Broad Institute Genomics Platform"/>
            <consortium name="The Broad Institute Genome Sequencing Center for Infectious Disease"/>
            <person name="Wu L."/>
            <person name="Ma J."/>
        </authorList>
    </citation>
    <scope>NUCLEOTIDE SEQUENCE [LARGE SCALE GENOMIC DNA]</scope>
    <source>
        <strain evidence="4">JCM 17555</strain>
    </source>
</reference>